<evidence type="ECO:0000256" key="1">
    <source>
        <dbReference type="SAM" id="Phobius"/>
    </source>
</evidence>
<dbReference type="InterPro" id="IPR021235">
    <property type="entry name" value="DUF2637"/>
</dbReference>
<comment type="caution">
    <text evidence="2">The sequence shown here is derived from an EMBL/GenBank/DDBJ whole genome shotgun (WGS) entry which is preliminary data.</text>
</comment>
<reference evidence="2 3" key="1">
    <citation type="submission" date="2018-10" db="EMBL/GenBank/DDBJ databases">
        <title>Genomic Encyclopedia of Archaeal and Bacterial Type Strains, Phase II (KMG-II): from individual species to whole genera.</title>
        <authorList>
            <person name="Goeker M."/>
        </authorList>
    </citation>
    <scope>NUCLEOTIDE SEQUENCE [LARGE SCALE GENOMIC DNA]</scope>
    <source>
        <strain evidence="2 3">DSM 43383</strain>
    </source>
</reference>
<proteinExistence type="predicted"/>
<organism evidence="2 3">
    <name type="scientific">Actinomadura pelletieri DSM 43383</name>
    <dbReference type="NCBI Taxonomy" id="1120940"/>
    <lineage>
        <taxon>Bacteria</taxon>
        <taxon>Bacillati</taxon>
        <taxon>Actinomycetota</taxon>
        <taxon>Actinomycetes</taxon>
        <taxon>Streptosporangiales</taxon>
        <taxon>Thermomonosporaceae</taxon>
        <taxon>Actinomadura</taxon>
    </lineage>
</organism>
<evidence type="ECO:0000313" key="3">
    <source>
        <dbReference type="Proteomes" id="UP000274601"/>
    </source>
</evidence>
<feature type="transmembrane region" description="Helical" evidence="1">
    <location>
        <begin position="100"/>
        <end position="121"/>
    </location>
</feature>
<evidence type="ECO:0000313" key="2">
    <source>
        <dbReference type="EMBL" id="RKS76491.1"/>
    </source>
</evidence>
<name>A0A495QSV4_9ACTN</name>
<sequence length="257" mass="26955">MNGDRVIRAGLVVSLGVVTLIAIGVSYKHLYDLADSKGESGATAVVLPVTVDGLILATSLVIVNAARHRSRPPVLAWLMLLAGIGATLAGNVAHGIEHGWAGSVVAGWPAVVAAGCFHLVIGEIKRGRGAESDVKDDMAFSDLDEPWSDDRPVGIELWDDLATAPPAPADPVATGTALDRWFDGTEPTTVADLRQSESTEREAVTTDPEVAAAVATARERFADDLAAGRVPSIRAIRRQCKVGYPRAVQVHEALSGT</sequence>
<protein>
    <submittedName>
        <fullName evidence="2">Uncharacterized protein DUF2637</fullName>
    </submittedName>
</protein>
<dbReference type="EMBL" id="RBWU01000002">
    <property type="protein sequence ID" value="RKS76491.1"/>
    <property type="molecule type" value="Genomic_DNA"/>
</dbReference>
<accession>A0A495QSV4</accession>
<gene>
    <name evidence="2" type="ORF">BZB76_1847</name>
</gene>
<feature type="transmembrane region" description="Helical" evidence="1">
    <location>
        <begin position="7"/>
        <end position="25"/>
    </location>
</feature>
<feature type="transmembrane region" description="Helical" evidence="1">
    <location>
        <begin position="45"/>
        <end position="63"/>
    </location>
</feature>
<dbReference type="AlphaFoldDB" id="A0A495QSV4"/>
<keyword evidence="1" id="KW-1133">Transmembrane helix</keyword>
<keyword evidence="1" id="KW-0812">Transmembrane</keyword>
<dbReference type="Proteomes" id="UP000274601">
    <property type="component" value="Unassembled WGS sequence"/>
</dbReference>
<keyword evidence="1" id="KW-0472">Membrane</keyword>
<feature type="transmembrane region" description="Helical" evidence="1">
    <location>
        <begin position="75"/>
        <end position="94"/>
    </location>
</feature>
<dbReference type="RefSeq" id="WP_170180553.1">
    <property type="nucleotide sequence ID" value="NZ_RBWU01000002.1"/>
</dbReference>
<dbReference type="Pfam" id="PF10935">
    <property type="entry name" value="DUF2637"/>
    <property type="match status" value="1"/>
</dbReference>
<keyword evidence="3" id="KW-1185">Reference proteome</keyword>